<keyword evidence="2" id="KW-1185">Reference proteome</keyword>
<name>A0A9P0HK59_NEZVI</name>
<dbReference type="EMBL" id="OV725081">
    <property type="protein sequence ID" value="CAH1403219.1"/>
    <property type="molecule type" value="Genomic_DNA"/>
</dbReference>
<dbReference type="PANTHER" id="PTHR31649">
    <property type="entry name" value="AGAP009604-PA"/>
    <property type="match status" value="1"/>
</dbReference>
<accession>A0A9P0HK59</accession>
<dbReference type="AlphaFoldDB" id="A0A9P0HK59"/>
<evidence type="ECO:0000313" key="2">
    <source>
        <dbReference type="Proteomes" id="UP001152798"/>
    </source>
</evidence>
<dbReference type="SMART" id="SM00696">
    <property type="entry name" value="DM9"/>
    <property type="match status" value="2"/>
</dbReference>
<gene>
    <name evidence="1" type="ORF">NEZAVI_LOCUS11863</name>
</gene>
<protein>
    <submittedName>
        <fullName evidence="1">Uncharacterized protein</fullName>
    </submittedName>
</protein>
<dbReference type="Pfam" id="PF11901">
    <property type="entry name" value="DM9"/>
    <property type="match status" value="1"/>
</dbReference>
<reference evidence="1" key="1">
    <citation type="submission" date="2022-01" db="EMBL/GenBank/DDBJ databases">
        <authorList>
            <person name="King R."/>
        </authorList>
    </citation>
    <scope>NUCLEOTIDE SEQUENCE</scope>
</reference>
<organism evidence="1 2">
    <name type="scientific">Nezara viridula</name>
    <name type="common">Southern green stink bug</name>
    <name type="synonym">Cimex viridulus</name>
    <dbReference type="NCBI Taxonomy" id="85310"/>
    <lineage>
        <taxon>Eukaryota</taxon>
        <taxon>Metazoa</taxon>
        <taxon>Ecdysozoa</taxon>
        <taxon>Arthropoda</taxon>
        <taxon>Hexapoda</taxon>
        <taxon>Insecta</taxon>
        <taxon>Pterygota</taxon>
        <taxon>Neoptera</taxon>
        <taxon>Paraneoptera</taxon>
        <taxon>Hemiptera</taxon>
        <taxon>Heteroptera</taxon>
        <taxon>Panheteroptera</taxon>
        <taxon>Pentatomomorpha</taxon>
        <taxon>Pentatomoidea</taxon>
        <taxon>Pentatomidae</taxon>
        <taxon>Pentatominae</taxon>
        <taxon>Nezara</taxon>
    </lineage>
</organism>
<dbReference type="OrthoDB" id="1925699at2759"/>
<dbReference type="Proteomes" id="UP001152798">
    <property type="component" value="Chromosome 5"/>
</dbReference>
<evidence type="ECO:0000313" key="1">
    <source>
        <dbReference type="EMBL" id="CAH1403219.1"/>
    </source>
</evidence>
<sequence length="157" mass="17473">MSYNLGWIPPSHIIGSHHWVDSSGGMVPHEAVKGGQDEDGGMMYVGRAYHESDLLPAKVCPNHGCAFVSYNGQEFSKSEYQVLCSSHIAWKPTELDNIPPQAIQVGRTSTGEPLYVGRTIVNGYMTPGKVHQSHRCLYVPFAGEERCFQQYEVLILY</sequence>
<dbReference type="InterPro" id="IPR006616">
    <property type="entry name" value="DM9_repeat"/>
</dbReference>
<dbReference type="PANTHER" id="PTHR31649:SF1">
    <property type="entry name" value="FARNESOIC ACID O-METHYL TRANSFERASE DOMAIN-CONTAINING PROTEIN"/>
    <property type="match status" value="1"/>
</dbReference>
<proteinExistence type="predicted"/>